<dbReference type="InterPro" id="IPR023561">
    <property type="entry name" value="Carbonic_anhydrase_a-class"/>
</dbReference>
<evidence type="ECO:0000256" key="8">
    <source>
        <dbReference type="RuleBase" id="RU367011"/>
    </source>
</evidence>
<comment type="cofactor">
    <cofactor evidence="1 8">
        <name>Zn(2+)</name>
        <dbReference type="ChEBI" id="CHEBI:29105"/>
    </cofactor>
</comment>
<dbReference type="OrthoDB" id="429145at2759"/>
<dbReference type="PROSITE" id="PS00162">
    <property type="entry name" value="ALPHA_CA_1"/>
    <property type="match status" value="1"/>
</dbReference>
<dbReference type="GO" id="GO:0008270">
    <property type="term" value="F:zinc ion binding"/>
    <property type="evidence" value="ECO:0007669"/>
    <property type="project" value="UniProtKB-UniRule"/>
</dbReference>
<gene>
    <name evidence="10" type="primary">ca2</name>
    <name evidence="10" type="ORF">T02_293</name>
</gene>
<feature type="domain" description="Alpha-carbonic anhydrase" evidence="9">
    <location>
        <begin position="18"/>
        <end position="293"/>
    </location>
</feature>
<dbReference type="Pfam" id="PF00194">
    <property type="entry name" value="Carb_anhydrase"/>
    <property type="match status" value="1"/>
</dbReference>
<dbReference type="EC" id="4.2.1.1" evidence="3 8"/>
<dbReference type="CDD" id="cd00326">
    <property type="entry name" value="alpha_CA"/>
    <property type="match status" value="1"/>
</dbReference>
<dbReference type="STRING" id="6335.A0A0V1LJS7"/>
<dbReference type="Proteomes" id="UP000054721">
    <property type="component" value="Unassembled WGS sequence"/>
</dbReference>
<accession>A0A0V1LJS7</accession>
<comment type="function">
    <text evidence="8">Reversible hydration of carbon dioxide.</text>
</comment>
<evidence type="ECO:0000256" key="5">
    <source>
        <dbReference type="ARBA" id="ARBA00022833"/>
    </source>
</evidence>
<evidence type="ECO:0000256" key="1">
    <source>
        <dbReference type="ARBA" id="ARBA00001947"/>
    </source>
</evidence>
<dbReference type="GO" id="GO:0005737">
    <property type="term" value="C:cytoplasm"/>
    <property type="evidence" value="ECO:0007669"/>
    <property type="project" value="TreeGrafter"/>
</dbReference>
<comment type="catalytic activity">
    <reaction evidence="7 8">
        <text>hydrogencarbonate + H(+) = CO2 + H2O</text>
        <dbReference type="Rhea" id="RHEA:10748"/>
        <dbReference type="ChEBI" id="CHEBI:15377"/>
        <dbReference type="ChEBI" id="CHEBI:15378"/>
        <dbReference type="ChEBI" id="CHEBI:16526"/>
        <dbReference type="ChEBI" id="CHEBI:17544"/>
        <dbReference type="EC" id="4.2.1.1"/>
    </reaction>
</comment>
<protein>
    <recommendedName>
        <fullName evidence="3 8">Carbonic anhydrase</fullName>
        <ecNumber evidence="3 8">4.2.1.1</ecNumber>
    </recommendedName>
</protein>
<proteinExistence type="inferred from homology"/>
<dbReference type="GO" id="GO:0004089">
    <property type="term" value="F:carbonate dehydratase activity"/>
    <property type="evidence" value="ECO:0007669"/>
    <property type="project" value="UniProtKB-UniRule"/>
</dbReference>
<reference evidence="10 11" key="1">
    <citation type="submission" date="2015-05" db="EMBL/GenBank/DDBJ databases">
        <title>Evolution of Trichinella species and genotypes.</title>
        <authorList>
            <person name="Korhonen P.K."/>
            <person name="Edoardo P."/>
            <person name="Giuseppe L.R."/>
            <person name="Gasser R.B."/>
        </authorList>
    </citation>
    <scope>NUCLEOTIDE SEQUENCE [LARGE SCALE GENOMIC DNA]</scope>
    <source>
        <strain evidence="10">ISS10</strain>
    </source>
</reference>
<dbReference type="InterPro" id="IPR036398">
    <property type="entry name" value="CA_dom_sf"/>
</dbReference>
<dbReference type="PANTHER" id="PTHR18952">
    <property type="entry name" value="CARBONIC ANHYDRASE"/>
    <property type="match status" value="1"/>
</dbReference>
<keyword evidence="4 8" id="KW-0479">Metal-binding</keyword>
<keyword evidence="6 8" id="KW-0456">Lyase</keyword>
<evidence type="ECO:0000256" key="3">
    <source>
        <dbReference type="ARBA" id="ARBA00012925"/>
    </source>
</evidence>
<comment type="caution">
    <text evidence="10">The sequence shown here is derived from an EMBL/GenBank/DDBJ whole genome shotgun (WGS) entry which is preliminary data.</text>
</comment>
<dbReference type="EMBL" id="JYDW01000037">
    <property type="protein sequence ID" value="KRZ59761.1"/>
    <property type="molecule type" value="Genomic_DNA"/>
</dbReference>
<keyword evidence="5 8" id="KW-0862">Zinc</keyword>
<dbReference type="Gene3D" id="3.10.200.10">
    <property type="entry name" value="Alpha carbonic anhydrase"/>
    <property type="match status" value="1"/>
</dbReference>
<dbReference type="PANTHER" id="PTHR18952:SF141">
    <property type="entry name" value="CARBONIC ANHYDRASE"/>
    <property type="match status" value="1"/>
</dbReference>
<dbReference type="SUPFAM" id="SSF51069">
    <property type="entry name" value="Carbonic anhydrase"/>
    <property type="match status" value="1"/>
</dbReference>
<dbReference type="InterPro" id="IPR001148">
    <property type="entry name" value="CA_dom"/>
</dbReference>
<evidence type="ECO:0000256" key="7">
    <source>
        <dbReference type="ARBA" id="ARBA00048348"/>
    </source>
</evidence>
<organism evidence="10 11">
    <name type="scientific">Trichinella nativa</name>
    <dbReference type="NCBI Taxonomy" id="6335"/>
    <lineage>
        <taxon>Eukaryota</taxon>
        <taxon>Metazoa</taxon>
        <taxon>Ecdysozoa</taxon>
        <taxon>Nematoda</taxon>
        <taxon>Enoplea</taxon>
        <taxon>Dorylaimia</taxon>
        <taxon>Trichinellida</taxon>
        <taxon>Trichinellidae</taxon>
        <taxon>Trichinella</taxon>
    </lineage>
</organism>
<comment type="similarity">
    <text evidence="2 8">Belongs to the alpha-carbonic anhydrase family.</text>
</comment>
<dbReference type="InterPro" id="IPR018338">
    <property type="entry name" value="Carbonic_anhydrase_a-class_CS"/>
</dbReference>
<evidence type="ECO:0000256" key="6">
    <source>
        <dbReference type="ARBA" id="ARBA00023239"/>
    </source>
</evidence>
<evidence type="ECO:0000259" key="9">
    <source>
        <dbReference type="PROSITE" id="PS51144"/>
    </source>
</evidence>
<dbReference type="PROSITE" id="PS51144">
    <property type="entry name" value="ALPHA_CA_2"/>
    <property type="match status" value="1"/>
</dbReference>
<evidence type="ECO:0000256" key="2">
    <source>
        <dbReference type="ARBA" id="ARBA00010718"/>
    </source>
</evidence>
<keyword evidence="11" id="KW-1185">Reference proteome</keyword>
<name>A0A0V1LJS7_9BILA</name>
<evidence type="ECO:0000313" key="10">
    <source>
        <dbReference type="EMBL" id="KRZ59761.1"/>
    </source>
</evidence>
<evidence type="ECO:0000256" key="4">
    <source>
        <dbReference type="ARBA" id="ARBA00022723"/>
    </source>
</evidence>
<evidence type="ECO:0000313" key="11">
    <source>
        <dbReference type="Proteomes" id="UP000054721"/>
    </source>
</evidence>
<dbReference type="SMART" id="SM01057">
    <property type="entry name" value="Carb_anhydrase"/>
    <property type="match status" value="1"/>
</dbReference>
<sequence length="297" mass="33452">MASALLNKYRLSDNRLIISFNDESFLELLGKRRLFLSTGPKFWSKSYPLANGSAQSPIDITNCINDDSLPESGPIIHYQMNDLTSIFNTGTTWQLKCATDIGLFFSIEDIVSEQLSAPYKLKQIHAHWGTNATDGSEHTINGKRYAAEIHLVHWNTNYSTIEEAVNYRDGVNVLAVLVEESSTENVALQPLIKFMRKIPEKNDTCTIEEPFDATALLPNVRNYFTYEGSLTTPPCNECVIWTIFQSPIAMSSSQLDAFRSLKTCCETLNGKRNILCNVRPVQPLNGRLVRCNRKCSK</sequence>
<dbReference type="AlphaFoldDB" id="A0A0V1LJS7"/>